<name>A0AAE0Y3R4_9GAST</name>
<dbReference type="InterPro" id="IPR052035">
    <property type="entry name" value="ZnF_BED_domain_contain"/>
</dbReference>
<dbReference type="InterPro" id="IPR012337">
    <property type="entry name" value="RNaseH-like_sf"/>
</dbReference>
<organism evidence="7 8">
    <name type="scientific">Elysia crispata</name>
    <name type="common">lettuce slug</name>
    <dbReference type="NCBI Taxonomy" id="231223"/>
    <lineage>
        <taxon>Eukaryota</taxon>
        <taxon>Metazoa</taxon>
        <taxon>Spiralia</taxon>
        <taxon>Lophotrochozoa</taxon>
        <taxon>Mollusca</taxon>
        <taxon>Gastropoda</taxon>
        <taxon>Heterobranchia</taxon>
        <taxon>Euthyneura</taxon>
        <taxon>Panpulmonata</taxon>
        <taxon>Sacoglossa</taxon>
        <taxon>Placobranchoidea</taxon>
        <taxon>Plakobranchidae</taxon>
        <taxon>Elysia</taxon>
    </lineage>
</organism>
<feature type="compositionally biased region" description="Basic and acidic residues" evidence="6">
    <location>
        <begin position="1"/>
        <end position="20"/>
    </location>
</feature>
<reference evidence="7" key="1">
    <citation type="journal article" date="2023" name="G3 (Bethesda)">
        <title>A reference genome for the long-term kleptoplast-retaining sea slug Elysia crispata morphotype clarki.</title>
        <authorList>
            <person name="Eastman K.E."/>
            <person name="Pendleton A.L."/>
            <person name="Shaikh M.A."/>
            <person name="Suttiyut T."/>
            <person name="Ogas R."/>
            <person name="Tomko P."/>
            <person name="Gavelis G."/>
            <person name="Widhalm J.R."/>
            <person name="Wisecaver J.H."/>
        </authorList>
    </citation>
    <scope>NUCLEOTIDE SEQUENCE</scope>
    <source>
        <strain evidence="7">ECLA1</strain>
    </source>
</reference>
<gene>
    <name evidence="7" type="ORF">RRG08_007678</name>
</gene>
<comment type="caution">
    <text evidence="7">The sequence shown here is derived from an EMBL/GenBank/DDBJ whole genome shotgun (WGS) entry which is preliminary data.</text>
</comment>
<evidence type="ECO:0000256" key="2">
    <source>
        <dbReference type="ARBA" id="ARBA00022723"/>
    </source>
</evidence>
<evidence type="ECO:0000313" key="8">
    <source>
        <dbReference type="Proteomes" id="UP001283361"/>
    </source>
</evidence>
<accession>A0AAE0Y3R4</accession>
<dbReference type="AlphaFoldDB" id="A0AAE0Y3R4"/>
<dbReference type="PANTHER" id="PTHR46481">
    <property type="entry name" value="ZINC FINGER BED DOMAIN-CONTAINING PROTEIN 4"/>
    <property type="match status" value="1"/>
</dbReference>
<evidence type="ECO:0000256" key="6">
    <source>
        <dbReference type="SAM" id="MobiDB-lite"/>
    </source>
</evidence>
<sequence>MDCPRDSENSPSSRTDENNKADYAMFSTEGKRNLSKAKKYHNVIRSAMLPFSTTHTAVPYLHILLGVVKKHHELLEQRDEIDKQIVADMANLGTESSSSHYNCYIRELRKLEDLEEKKSRARYEIVSRKRLTLQLLPGKYNEEKMKLVREMEDMDHMSITTDCWIFREMEGYMTIIAHFINAEWKLRSGVLSTTMVIGIAHWQEACVCLEASGISKKVTTIVTNNAANVKAAVELLKVRNQPCFDHTLNLIVKDAIRRTI</sequence>
<dbReference type="SUPFAM" id="SSF53098">
    <property type="entry name" value="Ribonuclease H-like"/>
    <property type="match status" value="1"/>
</dbReference>
<evidence type="ECO:0000313" key="7">
    <source>
        <dbReference type="EMBL" id="KAK3731599.1"/>
    </source>
</evidence>
<dbReference type="PANTHER" id="PTHR46481:SF10">
    <property type="entry name" value="ZINC FINGER BED DOMAIN-CONTAINING PROTEIN 39"/>
    <property type="match status" value="1"/>
</dbReference>
<keyword evidence="5" id="KW-0539">Nucleus</keyword>
<proteinExistence type="predicted"/>
<keyword evidence="8" id="KW-1185">Reference proteome</keyword>
<feature type="region of interest" description="Disordered" evidence="6">
    <location>
        <begin position="1"/>
        <end position="21"/>
    </location>
</feature>
<dbReference type="GO" id="GO:0008270">
    <property type="term" value="F:zinc ion binding"/>
    <property type="evidence" value="ECO:0007669"/>
    <property type="project" value="UniProtKB-KW"/>
</dbReference>
<evidence type="ECO:0000256" key="4">
    <source>
        <dbReference type="ARBA" id="ARBA00022833"/>
    </source>
</evidence>
<evidence type="ECO:0000256" key="1">
    <source>
        <dbReference type="ARBA" id="ARBA00004123"/>
    </source>
</evidence>
<dbReference type="EMBL" id="JAWDGP010006995">
    <property type="protein sequence ID" value="KAK3731599.1"/>
    <property type="molecule type" value="Genomic_DNA"/>
</dbReference>
<evidence type="ECO:0000256" key="3">
    <source>
        <dbReference type="ARBA" id="ARBA00022771"/>
    </source>
</evidence>
<dbReference type="Proteomes" id="UP001283361">
    <property type="component" value="Unassembled WGS sequence"/>
</dbReference>
<dbReference type="GO" id="GO:0005634">
    <property type="term" value="C:nucleus"/>
    <property type="evidence" value="ECO:0007669"/>
    <property type="project" value="UniProtKB-SubCell"/>
</dbReference>
<evidence type="ECO:0000256" key="5">
    <source>
        <dbReference type="ARBA" id="ARBA00023242"/>
    </source>
</evidence>
<evidence type="ECO:0008006" key="9">
    <source>
        <dbReference type="Google" id="ProtNLM"/>
    </source>
</evidence>
<keyword evidence="4" id="KW-0862">Zinc</keyword>
<comment type="subcellular location">
    <subcellularLocation>
        <location evidence="1">Nucleus</location>
    </subcellularLocation>
</comment>
<protein>
    <recommendedName>
        <fullName evidence="9">DUF659 domain-containing protein</fullName>
    </recommendedName>
</protein>
<keyword evidence="2" id="KW-0479">Metal-binding</keyword>
<keyword evidence="3" id="KW-0863">Zinc-finger</keyword>